<name>A0A542XR37_SALAC</name>
<comment type="caution">
    <text evidence="2">The sequence shown here is derived from an EMBL/GenBank/DDBJ whole genome shotgun (WGS) entry which is preliminary data.</text>
</comment>
<evidence type="ECO:0000313" key="3">
    <source>
        <dbReference type="Proteomes" id="UP000315983"/>
    </source>
</evidence>
<evidence type="ECO:0000256" key="1">
    <source>
        <dbReference type="SAM" id="MobiDB-lite"/>
    </source>
</evidence>
<sequence length="58" mass="5858">MSTLRTLFISAAIGVVLAVLGVAATMTVVDSTAAEVARETAGETDSDPGTPPAFYGTR</sequence>
<dbReference type="GeneID" id="93774243"/>
<organism evidence="2 3">
    <name type="scientific">Salinispora arenicola</name>
    <dbReference type="NCBI Taxonomy" id="168697"/>
    <lineage>
        <taxon>Bacteria</taxon>
        <taxon>Bacillati</taxon>
        <taxon>Actinomycetota</taxon>
        <taxon>Actinomycetes</taxon>
        <taxon>Micromonosporales</taxon>
        <taxon>Micromonosporaceae</taxon>
        <taxon>Salinispora</taxon>
    </lineage>
</organism>
<evidence type="ECO:0008006" key="4">
    <source>
        <dbReference type="Google" id="ProtNLM"/>
    </source>
</evidence>
<proteinExistence type="predicted"/>
<dbReference type="EMBL" id="VFOL01000001">
    <property type="protein sequence ID" value="TQL38318.1"/>
    <property type="molecule type" value="Genomic_DNA"/>
</dbReference>
<reference evidence="2 3" key="1">
    <citation type="submission" date="2019-06" db="EMBL/GenBank/DDBJ databases">
        <title>Sequencing the genomes of 1000 actinobacteria strains.</title>
        <authorList>
            <person name="Klenk H.-P."/>
        </authorList>
    </citation>
    <scope>NUCLEOTIDE SEQUENCE [LARGE SCALE GENOMIC DNA]</scope>
    <source>
        <strain evidence="2 3">DSM 44819</strain>
    </source>
</reference>
<dbReference type="Proteomes" id="UP000315983">
    <property type="component" value="Unassembled WGS sequence"/>
</dbReference>
<protein>
    <recommendedName>
        <fullName evidence="4">DUF2613 domain-containing protein</fullName>
    </recommendedName>
</protein>
<dbReference type="RefSeq" id="WP_012182978.1">
    <property type="nucleotide sequence ID" value="NZ_BOQM01000015.1"/>
</dbReference>
<dbReference type="AlphaFoldDB" id="A0A542XR37"/>
<gene>
    <name evidence="2" type="ORF">FB564_3516</name>
</gene>
<accession>A0A542XR37</accession>
<evidence type="ECO:0000313" key="2">
    <source>
        <dbReference type="EMBL" id="TQL38318.1"/>
    </source>
</evidence>
<feature type="region of interest" description="Disordered" evidence="1">
    <location>
        <begin position="38"/>
        <end position="58"/>
    </location>
</feature>